<sequence length="636" mass="75856">MPKIYILSKIIVEGYYNRYYTPMVDTGAEANMCRHNCLPESKWEKLKTPIVVTGFNNEGSMITYKARNIKIQIWDKILTIEEIYSYEFTNKDILLGMPFLDKLYPHIITKTHWWFTTPCKQKLGAKRVNNKVRKTTPWIKGSEKITQKLENVIQSNHNIEIIIFSINKIKPLQDKLELLYNDNPLQGWEKHQTKIKIELIDENSIITQKPLKYNFNDLTEFKMHIKELLDNNYIQESNSKHTSPAFIVNKHSEQKRGKSRMVIDYRNLNAKTKTYNYPIPNKILKIRQIQGYNYFSKFDCKSGFYHLKLEDESKKLTAFTVPQGFYEWNVLPFGYKNAPGRYQHFMDNYFNQLENCIIYIDDILLYSRTENEHIKLLEKFIHIVEISGISLSKKKAEVMKNQIEFLGIQIDKNGIKMQTHVVQKIINLNETLDTKKKLQSFLGLVNQVREYIPKLAENLKPLQKKLKKDIEYHFDEKDKIHIQKIKNMCKKLPKLYFPDEKKQFTYIVETDSSDHSYGGVLKYKYDNEKIEHHCRYYSGSYTEPQLKWEINRKELFGLYKCLLAFEPYIVYNKFIVRTDNTQVKWWITRKVQDSVTTKEIRRLVLNIQNFTFTIEVIRTDKNVIADYLSRQRYPNR</sequence>
<dbReference type="Gene3D" id="3.10.10.10">
    <property type="entry name" value="HIV Type 1 Reverse Transcriptase, subunit A, domain 1"/>
    <property type="match status" value="1"/>
</dbReference>
<dbReference type="PANTHER" id="PTHR33064">
    <property type="entry name" value="POL PROTEIN"/>
    <property type="match status" value="1"/>
</dbReference>
<dbReference type="InterPro" id="IPR021109">
    <property type="entry name" value="Peptidase_aspartic_dom_sf"/>
</dbReference>
<dbReference type="CDD" id="cd01647">
    <property type="entry name" value="RT_LTR"/>
    <property type="match status" value="1"/>
</dbReference>
<dbReference type="InterPro" id="IPR041577">
    <property type="entry name" value="RT_RNaseH_2"/>
</dbReference>
<dbReference type="Pfam" id="PF00078">
    <property type="entry name" value="RVT_1"/>
    <property type="match status" value="1"/>
</dbReference>
<dbReference type="Pfam" id="PF02160">
    <property type="entry name" value="Peptidase_A3"/>
    <property type="match status" value="1"/>
</dbReference>
<keyword evidence="3" id="KW-0548">Nucleotidyltransferase</keyword>
<dbReference type="InterPro" id="IPR043128">
    <property type="entry name" value="Rev_trsase/Diguanyl_cyclase"/>
</dbReference>
<dbReference type="GO" id="GO:0004190">
    <property type="term" value="F:aspartic-type endopeptidase activity"/>
    <property type="evidence" value="ECO:0007669"/>
    <property type="project" value="InterPro"/>
</dbReference>
<name>Q9XG73_TOBAC</name>
<dbReference type="InterPro" id="IPR043502">
    <property type="entry name" value="DNA/RNA_pol_sf"/>
</dbReference>
<dbReference type="SUPFAM" id="SSF50630">
    <property type="entry name" value="Acid proteases"/>
    <property type="match status" value="1"/>
</dbReference>
<accession>Q9XG73</accession>
<protein>
    <recommendedName>
        <fullName evidence="1">RNA-directed DNA polymerase</fullName>
        <ecNumber evidence="1">2.7.7.49</ecNumber>
    </recommendedName>
</protein>
<dbReference type="Pfam" id="PF17919">
    <property type="entry name" value="RT_RNaseH_2"/>
    <property type="match status" value="1"/>
</dbReference>
<dbReference type="SUPFAM" id="SSF56672">
    <property type="entry name" value="DNA/RNA polymerases"/>
    <property type="match status" value="1"/>
</dbReference>
<organism evidence="3">
    <name type="scientific">Nicotiana tabacum</name>
    <name type="common">Common tobacco</name>
    <dbReference type="NCBI Taxonomy" id="4097"/>
    <lineage>
        <taxon>Eukaryota</taxon>
        <taxon>Viridiplantae</taxon>
        <taxon>Streptophyta</taxon>
        <taxon>Embryophyta</taxon>
        <taxon>Tracheophyta</taxon>
        <taxon>Spermatophyta</taxon>
        <taxon>Magnoliopsida</taxon>
        <taxon>eudicotyledons</taxon>
        <taxon>Gunneridae</taxon>
        <taxon>Pentapetalae</taxon>
        <taxon>asterids</taxon>
        <taxon>lamiids</taxon>
        <taxon>Solanales</taxon>
        <taxon>Solanaceae</taxon>
        <taxon>Nicotianoideae</taxon>
        <taxon>Nicotianeae</taxon>
        <taxon>Nicotiana</taxon>
    </lineage>
</organism>
<dbReference type="MEROPS" id="A03.006"/>
<keyword evidence="3" id="KW-0695">RNA-directed DNA polymerase</keyword>
<dbReference type="InterPro" id="IPR000477">
    <property type="entry name" value="RT_dom"/>
</dbReference>
<dbReference type="PROSITE" id="PS50878">
    <property type="entry name" value="RT_POL"/>
    <property type="match status" value="1"/>
</dbReference>
<dbReference type="AlphaFoldDB" id="Q9XG73"/>
<evidence type="ECO:0000259" key="2">
    <source>
        <dbReference type="PROSITE" id="PS50878"/>
    </source>
</evidence>
<dbReference type="CDD" id="cd09274">
    <property type="entry name" value="RNase_HI_RT_Ty3"/>
    <property type="match status" value="1"/>
</dbReference>
<dbReference type="GO" id="GO:0003964">
    <property type="term" value="F:RNA-directed DNA polymerase activity"/>
    <property type="evidence" value="ECO:0007669"/>
    <property type="project" value="UniProtKB-KW"/>
</dbReference>
<reference evidence="3" key="1">
    <citation type="journal article" date="1999" name="Proc. Natl. Acad. Sci. U.S.A.">
        <title>Integrated pararetroviral sequences define a unique class of dispersed repetitive DNA in plants.</title>
        <authorList>
            <person name="Jakowitsch J."/>
            <person name="Mette M.F."/>
            <person name="van der Winden J."/>
            <person name="Matzke M.A."/>
            <person name="Matzke A.J."/>
        </authorList>
    </citation>
    <scope>NUCLEOTIDE SEQUENCE</scope>
</reference>
<dbReference type="InterPro" id="IPR000588">
    <property type="entry name" value="Pept_A3A"/>
</dbReference>
<evidence type="ECO:0000256" key="1">
    <source>
        <dbReference type="ARBA" id="ARBA00012493"/>
    </source>
</evidence>
<evidence type="ECO:0000313" key="3">
    <source>
        <dbReference type="EMBL" id="CAB42622.1"/>
    </source>
</evidence>
<dbReference type="Gene3D" id="2.40.70.10">
    <property type="entry name" value="Acid Proteases"/>
    <property type="match status" value="1"/>
</dbReference>
<dbReference type="Gene3D" id="3.30.70.270">
    <property type="match status" value="2"/>
</dbReference>
<proteinExistence type="predicted"/>
<dbReference type="CDD" id="cd00303">
    <property type="entry name" value="retropepsin_like"/>
    <property type="match status" value="1"/>
</dbReference>
<dbReference type="GO" id="GO:0006508">
    <property type="term" value="P:proteolysis"/>
    <property type="evidence" value="ECO:0007669"/>
    <property type="project" value="InterPro"/>
</dbReference>
<dbReference type="InterPro" id="IPR051320">
    <property type="entry name" value="Viral_Replic_Matur_Polypro"/>
</dbReference>
<dbReference type="EMBL" id="AJ238747">
    <property type="protein sequence ID" value="CAB42622.1"/>
    <property type="molecule type" value="Genomic_DNA"/>
</dbReference>
<dbReference type="PANTHER" id="PTHR33064:SF37">
    <property type="entry name" value="RIBONUCLEASE H"/>
    <property type="match status" value="1"/>
</dbReference>
<feature type="domain" description="Reverse transcriptase" evidence="2">
    <location>
        <begin position="229"/>
        <end position="410"/>
    </location>
</feature>
<dbReference type="EC" id="2.7.7.49" evidence="1"/>
<keyword evidence="3" id="KW-0808">Transferase</keyword>